<organism evidence="4 5">
    <name type="scientific">Cinchona calisaya</name>
    <dbReference type="NCBI Taxonomy" id="153742"/>
    <lineage>
        <taxon>Eukaryota</taxon>
        <taxon>Viridiplantae</taxon>
        <taxon>Streptophyta</taxon>
        <taxon>Embryophyta</taxon>
        <taxon>Tracheophyta</taxon>
        <taxon>Spermatophyta</taxon>
        <taxon>Magnoliopsida</taxon>
        <taxon>eudicotyledons</taxon>
        <taxon>Gunneridae</taxon>
        <taxon>Pentapetalae</taxon>
        <taxon>asterids</taxon>
        <taxon>lamiids</taxon>
        <taxon>Gentianales</taxon>
        <taxon>Rubiaceae</taxon>
        <taxon>Cinchonoideae</taxon>
        <taxon>Cinchoneae</taxon>
        <taxon>Cinchona</taxon>
    </lineage>
</organism>
<evidence type="ECO:0000256" key="1">
    <source>
        <dbReference type="SAM" id="MobiDB-lite"/>
    </source>
</evidence>
<dbReference type="Pfam" id="PF26130">
    <property type="entry name" value="PB1-like"/>
    <property type="match status" value="1"/>
</dbReference>
<dbReference type="InterPro" id="IPR058594">
    <property type="entry name" value="PB1-like_dom_pln"/>
</dbReference>
<reference evidence="4 5" key="1">
    <citation type="submission" date="2024-11" db="EMBL/GenBank/DDBJ databases">
        <title>A near-complete genome assembly of Cinchona calisaya.</title>
        <authorList>
            <person name="Lian D.C."/>
            <person name="Zhao X.W."/>
            <person name="Wei L."/>
        </authorList>
    </citation>
    <scope>NUCLEOTIDE SEQUENCE [LARGE SCALE GENOMIC DNA]</scope>
    <source>
        <tissue evidence="4">Nenye</tissue>
    </source>
</reference>
<evidence type="ECO:0000313" key="4">
    <source>
        <dbReference type="EMBL" id="KAL3506930.1"/>
    </source>
</evidence>
<sequence length="315" mass="35945">MHTFEIHYDGQFVHQPELNYVGGKIEYFNDVDPDLMSYFEVLDCLKEIGIDIEIPVYYMVPNFDSEHGHRLINSDKIVVEMFEVNMNHKVIAIYSGEDANDNNHVDANGINNDPLALVEADEGGIGGAGQSERDSMDDVGEQTESEKDSDFDYFLDGDRMNDDCDQIGDDRNLDFVNHVSNLPNYAEYADLIGKDFEAYIADKGKRNMQEKEVVCDDVVLNAAFNSSDDKGGDEFPEFNVEREMEKPELVVGQLFSNVTEFREAIRQHSIINGFELVWIKNDNDRITITCSKNCGWRIHASNFRDSHTFQFRGCL</sequence>
<comment type="caution">
    <text evidence="4">The sequence shown here is derived from an EMBL/GenBank/DDBJ whole genome shotgun (WGS) entry which is preliminary data.</text>
</comment>
<feature type="region of interest" description="Disordered" evidence="1">
    <location>
        <begin position="122"/>
        <end position="147"/>
    </location>
</feature>
<feature type="domain" description="PB1-like" evidence="3">
    <location>
        <begin position="3"/>
        <end position="94"/>
    </location>
</feature>
<gene>
    <name evidence="4" type="ORF">ACH5RR_032312</name>
</gene>
<evidence type="ECO:0000259" key="3">
    <source>
        <dbReference type="Pfam" id="PF26130"/>
    </source>
</evidence>
<evidence type="ECO:0000259" key="2">
    <source>
        <dbReference type="Pfam" id="PF03108"/>
    </source>
</evidence>
<proteinExistence type="predicted"/>
<accession>A0ABD2YHR2</accession>
<dbReference type="InterPro" id="IPR004332">
    <property type="entry name" value="Transposase_MuDR"/>
</dbReference>
<evidence type="ECO:0008006" key="6">
    <source>
        <dbReference type="Google" id="ProtNLM"/>
    </source>
</evidence>
<protein>
    <recommendedName>
        <fullName evidence="6">Transposase MuDR plant domain-containing protein</fullName>
    </recommendedName>
</protein>
<name>A0ABD2YHR2_9GENT</name>
<dbReference type="AlphaFoldDB" id="A0ABD2YHR2"/>
<dbReference type="EMBL" id="JBJUIK010000013">
    <property type="protein sequence ID" value="KAL3506930.1"/>
    <property type="molecule type" value="Genomic_DNA"/>
</dbReference>
<dbReference type="Pfam" id="PF03108">
    <property type="entry name" value="DBD_Tnp_Mut"/>
    <property type="match status" value="1"/>
</dbReference>
<keyword evidence="5" id="KW-1185">Reference proteome</keyword>
<dbReference type="Proteomes" id="UP001630127">
    <property type="component" value="Unassembled WGS sequence"/>
</dbReference>
<evidence type="ECO:0000313" key="5">
    <source>
        <dbReference type="Proteomes" id="UP001630127"/>
    </source>
</evidence>
<feature type="domain" description="Transposase MuDR plant" evidence="2">
    <location>
        <begin position="249"/>
        <end position="310"/>
    </location>
</feature>